<accession>A0A517WJN8</accession>
<reference evidence="1 2" key="1">
    <citation type="submission" date="2019-02" db="EMBL/GenBank/DDBJ databases">
        <title>Deep-cultivation of Planctomycetes and their phenomic and genomic characterization uncovers novel biology.</title>
        <authorList>
            <person name="Wiegand S."/>
            <person name="Jogler M."/>
            <person name="Boedeker C."/>
            <person name="Pinto D."/>
            <person name="Vollmers J."/>
            <person name="Rivas-Marin E."/>
            <person name="Kohn T."/>
            <person name="Peeters S.H."/>
            <person name="Heuer A."/>
            <person name="Rast P."/>
            <person name="Oberbeckmann S."/>
            <person name="Bunk B."/>
            <person name="Jeske O."/>
            <person name="Meyerdierks A."/>
            <person name="Storesund J.E."/>
            <person name="Kallscheuer N."/>
            <person name="Luecker S."/>
            <person name="Lage O.M."/>
            <person name="Pohl T."/>
            <person name="Merkel B.J."/>
            <person name="Hornburger P."/>
            <person name="Mueller R.-W."/>
            <person name="Bruemmer F."/>
            <person name="Labrenz M."/>
            <person name="Spormann A.M."/>
            <person name="Op den Camp H."/>
            <person name="Overmann J."/>
            <person name="Amann R."/>
            <person name="Jetten M.S.M."/>
            <person name="Mascher T."/>
            <person name="Medema M.H."/>
            <person name="Devos D.P."/>
            <person name="Kaster A.-K."/>
            <person name="Ovreas L."/>
            <person name="Rohde M."/>
            <person name="Galperin M.Y."/>
            <person name="Jogler C."/>
        </authorList>
    </citation>
    <scope>NUCLEOTIDE SEQUENCE [LARGE SCALE GENOMIC DNA]</scope>
    <source>
        <strain evidence="1 2">V6</strain>
    </source>
</reference>
<gene>
    <name evidence="1" type="ORF">V6x_52080</name>
</gene>
<dbReference type="EMBL" id="CP036347">
    <property type="protein sequence ID" value="QDU05471.1"/>
    <property type="molecule type" value="Genomic_DNA"/>
</dbReference>
<evidence type="ECO:0000313" key="2">
    <source>
        <dbReference type="Proteomes" id="UP000320722"/>
    </source>
</evidence>
<proteinExistence type="predicted"/>
<sequence length="322" mass="36535">MLGDHIRGKKKALPEMLMNDSDSQDGYENVLQTLRMEAIDDRDLPFVQLGDLFFHSTDSIAFAVVNASCDLQFVPEHVWKARKVKERDARTRDRLDSILLVPGSFREPTQSPRSQLTTGLLRIDSEWKAVDWFPNQMISIPHGAIRRVLQDRGYRHESRLQMSRAIELQQACFAQHSRVGLEVQPPLHREVAIKLFANINGDLFPIGEDSKIEAIAFHSRQSRVAVIKYDSLSLLRKVVLETSEVAAAHDGIKTRFFKLHKLPIVVPDKIVVTDSTRSNITKLKVLEDNVTSEVQQFGVSLGEPTHRDKLKKISVVLSISEK</sequence>
<organism evidence="1 2">
    <name type="scientific">Gimesia chilikensis</name>
    <dbReference type="NCBI Taxonomy" id="2605989"/>
    <lineage>
        <taxon>Bacteria</taxon>
        <taxon>Pseudomonadati</taxon>
        <taxon>Planctomycetota</taxon>
        <taxon>Planctomycetia</taxon>
        <taxon>Planctomycetales</taxon>
        <taxon>Planctomycetaceae</taxon>
        <taxon>Gimesia</taxon>
    </lineage>
</organism>
<protein>
    <submittedName>
        <fullName evidence="1">Uncharacterized protein</fullName>
    </submittedName>
</protein>
<name>A0A517WJN8_9PLAN</name>
<dbReference type="Proteomes" id="UP000320722">
    <property type="component" value="Chromosome"/>
</dbReference>
<dbReference type="AlphaFoldDB" id="A0A517WJN8"/>
<evidence type="ECO:0000313" key="1">
    <source>
        <dbReference type="EMBL" id="QDU05471.1"/>
    </source>
</evidence>